<proteinExistence type="predicted"/>
<evidence type="ECO:0000313" key="3">
    <source>
        <dbReference type="Proteomes" id="UP000694890"/>
    </source>
</evidence>
<feature type="transmembrane region" description="Helical" evidence="2">
    <location>
        <begin position="156"/>
        <end position="175"/>
    </location>
</feature>
<dbReference type="Proteomes" id="UP000694890">
    <property type="component" value="Linkage group LG7_2"/>
</dbReference>
<feature type="compositionally biased region" description="Basic and acidic residues" evidence="1">
    <location>
        <begin position="33"/>
        <end position="49"/>
    </location>
</feature>
<evidence type="ECO:0000313" key="4">
    <source>
        <dbReference type="RefSeq" id="XP_050922064.1"/>
    </source>
</evidence>
<dbReference type="KEGG" id="lcf:127139149"/>
<evidence type="ECO:0000256" key="2">
    <source>
        <dbReference type="SAM" id="Phobius"/>
    </source>
</evidence>
<dbReference type="GeneID" id="127139149"/>
<accession>A0AAJ8DKE6</accession>
<reference evidence="4" key="1">
    <citation type="submission" date="2025-08" db="UniProtKB">
        <authorList>
            <consortium name="RefSeq"/>
        </authorList>
    </citation>
    <scope>IDENTIFICATION</scope>
    <source>
        <tissue evidence="4">Brain</tissue>
    </source>
</reference>
<sequence length="239" mass="24632">MWGSSSDSHPSGYDLGPKPGDQGSHGPGGGSGRDGRSGRDDRHGGDRPEMIAMEMISMEETVMEMIAMEMIAMEETAPEMIMRTATGDPAPTVTGTATGIDTALTATETTTRNATTALVVIVGAAVVGAPDTVAVVAATAAAMMSTGATENMDANTSTGATGAVVVVVVVVVMVVEDGSRLTDLQRLDLPLKERLKHVELDRFLPCTQTKPTVSTVSLFCFPPGAAVVVCCVNETACSL</sequence>
<gene>
    <name evidence="4" type="primary">LOC127139149</name>
</gene>
<feature type="transmembrane region" description="Helical" evidence="2">
    <location>
        <begin position="117"/>
        <end position="144"/>
    </location>
</feature>
<dbReference type="AlphaFoldDB" id="A0AAJ8DKE6"/>
<keyword evidence="2" id="KW-1133">Transmembrane helix</keyword>
<protein>
    <submittedName>
        <fullName evidence="4">Uncharacterized protein LOC127139149 isoform X1</fullName>
    </submittedName>
</protein>
<feature type="region of interest" description="Disordered" evidence="1">
    <location>
        <begin position="1"/>
        <end position="49"/>
    </location>
</feature>
<keyword evidence="2" id="KW-0472">Membrane</keyword>
<name>A0AAJ8DKE6_LATCA</name>
<feature type="compositionally biased region" description="Gly residues" evidence="1">
    <location>
        <begin position="23"/>
        <end position="32"/>
    </location>
</feature>
<evidence type="ECO:0000256" key="1">
    <source>
        <dbReference type="SAM" id="MobiDB-lite"/>
    </source>
</evidence>
<organism evidence="3 4">
    <name type="scientific">Lates calcarifer</name>
    <name type="common">Barramundi</name>
    <name type="synonym">Holocentrus calcarifer</name>
    <dbReference type="NCBI Taxonomy" id="8187"/>
    <lineage>
        <taxon>Eukaryota</taxon>
        <taxon>Metazoa</taxon>
        <taxon>Chordata</taxon>
        <taxon>Craniata</taxon>
        <taxon>Vertebrata</taxon>
        <taxon>Euteleostomi</taxon>
        <taxon>Actinopterygii</taxon>
        <taxon>Neopterygii</taxon>
        <taxon>Teleostei</taxon>
        <taxon>Neoteleostei</taxon>
        <taxon>Acanthomorphata</taxon>
        <taxon>Carangaria</taxon>
        <taxon>Carangaria incertae sedis</taxon>
        <taxon>Centropomidae</taxon>
        <taxon>Lates</taxon>
    </lineage>
</organism>
<keyword evidence="2" id="KW-0812">Transmembrane</keyword>
<dbReference type="RefSeq" id="XP_050922064.1">
    <property type="nucleotide sequence ID" value="XM_051066107.1"/>
</dbReference>